<protein>
    <submittedName>
        <fullName evidence="1">Uncharacterized protein</fullName>
    </submittedName>
</protein>
<keyword evidence="2" id="KW-1185">Reference proteome</keyword>
<proteinExistence type="predicted"/>
<dbReference type="Proteomes" id="UP000031036">
    <property type="component" value="Unassembled WGS sequence"/>
</dbReference>
<organism evidence="1 2">
    <name type="scientific">Toxocara canis</name>
    <name type="common">Canine roundworm</name>
    <dbReference type="NCBI Taxonomy" id="6265"/>
    <lineage>
        <taxon>Eukaryota</taxon>
        <taxon>Metazoa</taxon>
        <taxon>Ecdysozoa</taxon>
        <taxon>Nematoda</taxon>
        <taxon>Chromadorea</taxon>
        <taxon>Rhabditida</taxon>
        <taxon>Spirurina</taxon>
        <taxon>Ascaridomorpha</taxon>
        <taxon>Ascaridoidea</taxon>
        <taxon>Toxocaridae</taxon>
        <taxon>Toxocara</taxon>
    </lineage>
</organism>
<evidence type="ECO:0000313" key="1">
    <source>
        <dbReference type="EMBL" id="KHN82006.1"/>
    </source>
</evidence>
<comment type="caution">
    <text evidence="1">The sequence shown here is derived from an EMBL/GenBank/DDBJ whole genome shotgun (WGS) entry which is preliminary data.</text>
</comment>
<dbReference type="AlphaFoldDB" id="A0A0B2VEQ1"/>
<sequence length="96" mass="11329">MFDISQLVSRKRRWRGVGIGKTFDSAKPKQDQLLKNTERLLEENAEREKLFQEKQKDSWKSANALVKAQEEQHQVLRDLTTRMGTIIERFSSQRPI</sequence>
<dbReference type="EMBL" id="JPKZ01001430">
    <property type="protein sequence ID" value="KHN82006.1"/>
    <property type="molecule type" value="Genomic_DNA"/>
</dbReference>
<name>A0A0B2VEQ1_TOXCA</name>
<evidence type="ECO:0000313" key="2">
    <source>
        <dbReference type="Proteomes" id="UP000031036"/>
    </source>
</evidence>
<accession>A0A0B2VEQ1</accession>
<gene>
    <name evidence="1" type="ORF">Tcan_18830</name>
</gene>
<reference evidence="1 2" key="1">
    <citation type="submission" date="2014-11" db="EMBL/GenBank/DDBJ databases">
        <title>Genetic blueprint of the zoonotic pathogen Toxocara canis.</title>
        <authorList>
            <person name="Zhu X.-Q."/>
            <person name="Korhonen P.K."/>
            <person name="Cai H."/>
            <person name="Young N.D."/>
            <person name="Nejsum P."/>
            <person name="von Samson-Himmelstjerna G."/>
            <person name="Boag P.R."/>
            <person name="Tan P."/>
            <person name="Li Q."/>
            <person name="Min J."/>
            <person name="Yang Y."/>
            <person name="Wang X."/>
            <person name="Fang X."/>
            <person name="Hall R.S."/>
            <person name="Hofmann A."/>
            <person name="Sternberg P.W."/>
            <person name="Jex A.R."/>
            <person name="Gasser R.B."/>
        </authorList>
    </citation>
    <scope>NUCLEOTIDE SEQUENCE [LARGE SCALE GENOMIC DNA]</scope>
    <source>
        <strain evidence="1">PN_DK_2014</strain>
    </source>
</reference>